<feature type="region of interest" description="Disordered" evidence="1">
    <location>
        <begin position="99"/>
        <end position="122"/>
    </location>
</feature>
<dbReference type="Proteomes" id="UP000284824">
    <property type="component" value="Unassembled WGS sequence"/>
</dbReference>
<gene>
    <name evidence="3" type="ORF">EDD27_10385</name>
</gene>
<evidence type="ECO:0000256" key="2">
    <source>
        <dbReference type="SAM" id="SignalP"/>
    </source>
</evidence>
<evidence type="ECO:0000313" key="3">
    <source>
        <dbReference type="EMBL" id="RVX47450.1"/>
    </source>
</evidence>
<reference evidence="3 4" key="1">
    <citation type="submission" date="2019-01" db="EMBL/GenBank/DDBJ databases">
        <title>Sequencing the genomes of 1000 actinobacteria strains.</title>
        <authorList>
            <person name="Klenk H.-P."/>
        </authorList>
    </citation>
    <scope>NUCLEOTIDE SEQUENCE [LARGE SCALE GENOMIC DNA]</scope>
    <source>
        <strain evidence="3 4">DSM 43925</strain>
    </source>
</reference>
<name>A0A438MNU2_9ACTN</name>
<dbReference type="GO" id="GO:0015066">
    <property type="term" value="F:alpha-amylase inhibitor activity"/>
    <property type="evidence" value="ECO:0007669"/>
    <property type="project" value="InterPro"/>
</dbReference>
<dbReference type="OrthoDB" id="4316991at2"/>
<dbReference type="InterPro" id="IPR036379">
    <property type="entry name" value="A-amylase_inhib_sf"/>
</dbReference>
<evidence type="ECO:0008006" key="5">
    <source>
        <dbReference type="Google" id="ProtNLM"/>
    </source>
</evidence>
<evidence type="ECO:0000256" key="1">
    <source>
        <dbReference type="SAM" id="MobiDB-lite"/>
    </source>
</evidence>
<organism evidence="3 4">
    <name type="scientific">Nonomuraea polychroma</name>
    <dbReference type="NCBI Taxonomy" id="46176"/>
    <lineage>
        <taxon>Bacteria</taxon>
        <taxon>Bacillati</taxon>
        <taxon>Actinomycetota</taxon>
        <taxon>Actinomycetes</taxon>
        <taxon>Streptosporangiales</taxon>
        <taxon>Streptosporangiaceae</taxon>
        <taxon>Nonomuraea</taxon>
    </lineage>
</organism>
<feature type="signal peptide" evidence="2">
    <location>
        <begin position="1"/>
        <end position="30"/>
    </location>
</feature>
<keyword evidence="4" id="KW-1185">Reference proteome</keyword>
<accession>A0A438MNU2</accession>
<feature type="chain" id="PRO_5039321851" description="Alpha amylase inhibitor" evidence="2">
    <location>
        <begin position="31"/>
        <end position="122"/>
    </location>
</feature>
<dbReference type="RefSeq" id="WP_127939878.1">
    <property type="nucleotide sequence ID" value="NZ_SAUN01000001.1"/>
</dbReference>
<dbReference type="SUPFAM" id="SSF49498">
    <property type="entry name" value="alpha-Amylase inhibitor tendamistat"/>
    <property type="match status" value="1"/>
</dbReference>
<evidence type="ECO:0000313" key="4">
    <source>
        <dbReference type="Proteomes" id="UP000284824"/>
    </source>
</evidence>
<dbReference type="AlphaFoldDB" id="A0A438MNU2"/>
<protein>
    <recommendedName>
        <fullName evidence="5">Alpha amylase inhibitor</fullName>
    </recommendedName>
</protein>
<dbReference type="Gene3D" id="2.60.40.20">
    <property type="entry name" value="Alpha-amylase inhibitor"/>
    <property type="match status" value="1"/>
</dbReference>
<dbReference type="EMBL" id="SAUN01000001">
    <property type="protein sequence ID" value="RVX47450.1"/>
    <property type="molecule type" value="Genomic_DNA"/>
</dbReference>
<comment type="caution">
    <text evidence="3">The sequence shown here is derived from an EMBL/GenBank/DDBJ whole genome shotgun (WGS) entry which is preliminary data.</text>
</comment>
<keyword evidence="2" id="KW-0732">Signal</keyword>
<proteinExistence type="predicted"/>
<sequence length="122" mass="12624">MTGNIRKSLAVVTMAGAAALGALVTAPAQAEAASLGTAAQTWSAQASSAQASSGLPNCVRVWQKSGWVTKRGYAYNGCRYNVRMKIIWAREMDGPCSTVAPGQTISSKRGRGPASFDGARAC</sequence>